<sequence length="171" mass="19877">RSTKMVVVWFQIQLRFRQWWWFWDGAWSAYGNAWFVVKIGQRRYMLSFSLGAGPVPSLLLPKIFFSRVRAKAVALSLTMRWQANGTSSRVMIHLIQGSRYHRKSVRVGGAATSRKFHCILSDAYCMTAAHLCAHYEGKKHLWVKQGEEDMACMDDEQNLDEKEDINNEDDL</sequence>
<comment type="subcellular location">
    <subcellularLocation>
        <location evidence="1">Membrane</location>
    </subcellularLocation>
</comment>
<gene>
    <name evidence="6" type="ORF">M8C21_019466</name>
</gene>
<keyword evidence="3" id="KW-1133">Transmembrane helix</keyword>
<dbReference type="Gene3D" id="1.20.1250.20">
    <property type="entry name" value="MFS general substrate transporter like domains"/>
    <property type="match status" value="1"/>
</dbReference>
<evidence type="ECO:0000256" key="5">
    <source>
        <dbReference type="ARBA" id="ARBA00044504"/>
    </source>
</evidence>
<evidence type="ECO:0000313" key="6">
    <source>
        <dbReference type="EMBL" id="KAI7734363.1"/>
    </source>
</evidence>
<dbReference type="AlphaFoldDB" id="A0AAD5C4Q5"/>
<dbReference type="GO" id="GO:0022857">
    <property type="term" value="F:transmembrane transporter activity"/>
    <property type="evidence" value="ECO:0007669"/>
    <property type="project" value="InterPro"/>
</dbReference>
<keyword evidence="4" id="KW-0472">Membrane</keyword>
<proteinExistence type="inferred from homology"/>
<evidence type="ECO:0000313" key="7">
    <source>
        <dbReference type="Proteomes" id="UP001206925"/>
    </source>
</evidence>
<evidence type="ECO:0000256" key="2">
    <source>
        <dbReference type="ARBA" id="ARBA00022692"/>
    </source>
</evidence>
<dbReference type="InterPro" id="IPR036259">
    <property type="entry name" value="MFS_trans_sf"/>
</dbReference>
<reference evidence="6" key="1">
    <citation type="submission" date="2022-06" db="EMBL/GenBank/DDBJ databases">
        <title>Uncovering the hologenomic basis of an extraordinary plant invasion.</title>
        <authorList>
            <person name="Bieker V.C."/>
            <person name="Martin M.D."/>
            <person name="Gilbert T."/>
            <person name="Hodgins K."/>
            <person name="Battlay P."/>
            <person name="Petersen B."/>
            <person name="Wilson J."/>
        </authorList>
    </citation>
    <scope>NUCLEOTIDE SEQUENCE</scope>
    <source>
        <strain evidence="6">AA19_3_7</strain>
        <tissue evidence="6">Leaf</tissue>
    </source>
</reference>
<dbReference type="Pfam" id="PF00083">
    <property type="entry name" value="Sugar_tr"/>
    <property type="match status" value="1"/>
</dbReference>
<evidence type="ECO:0000256" key="3">
    <source>
        <dbReference type="ARBA" id="ARBA00022989"/>
    </source>
</evidence>
<keyword evidence="7" id="KW-1185">Reference proteome</keyword>
<evidence type="ECO:0000256" key="4">
    <source>
        <dbReference type="ARBA" id="ARBA00023136"/>
    </source>
</evidence>
<keyword evidence="2" id="KW-0812">Transmembrane</keyword>
<dbReference type="EMBL" id="JAMZMK010009747">
    <property type="protein sequence ID" value="KAI7734363.1"/>
    <property type="molecule type" value="Genomic_DNA"/>
</dbReference>
<comment type="similarity">
    <text evidence="5">Belongs to the major facilitator superfamily. Phosphate:H(+) symporter (TC 2.A.1.9) family.</text>
</comment>
<name>A0AAD5C4Q5_AMBAR</name>
<organism evidence="6 7">
    <name type="scientific">Ambrosia artemisiifolia</name>
    <name type="common">Common ragweed</name>
    <dbReference type="NCBI Taxonomy" id="4212"/>
    <lineage>
        <taxon>Eukaryota</taxon>
        <taxon>Viridiplantae</taxon>
        <taxon>Streptophyta</taxon>
        <taxon>Embryophyta</taxon>
        <taxon>Tracheophyta</taxon>
        <taxon>Spermatophyta</taxon>
        <taxon>Magnoliopsida</taxon>
        <taxon>eudicotyledons</taxon>
        <taxon>Gunneridae</taxon>
        <taxon>Pentapetalae</taxon>
        <taxon>asterids</taxon>
        <taxon>campanulids</taxon>
        <taxon>Asterales</taxon>
        <taxon>Asteraceae</taxon>
        <taxon>Asteroideae</taxon>
        <taxon>Heliantheae alliance</taxon>
        <taxon>Heliantheae</taxon>
        <taxon>Ambrosia</taxon>
    </lineage>
</organism>
<feature type="non-terminal residue" evidence="6">
    <location>
        <position position="171"/>
    </location>
</feature>
<comment type="caution">
    <text evidence="6">The sequence shown here is derived from an EMBL/GenBank/DDBJ whole genome shotgun (WGS) entry which is preliminary data.</text>
</comment>
<accession>A0AAD5C4Q5</accession>
<protein>
    <submittedName>
        <fullName evidence="6">Uncharacterized protein</fullName>
    </submittedName>
</protein>
<dbReference type="Proteomes" id="UP001206925">
    <property type="component" value="Unassembled WGS sequence"/>
</dbReference>
<dbReference type="InterPro" id="IPR005828">
    <property type="entry name" value="MFS_sugar_transport-like"/>
</dbReference>
<dbReference type="GO" id="GO:0016020">
    <property type="term" value="C:membrane"/>
    <property type="evidence" value="ECO:0007669"/>
    <property type="project" value="UniProtKB-SubCell"/>
</dbReference>
<evidence type="ECO:0000256" key="1">
    <source>
        <dbReference type="ARBA" id="ARBA00004370"/>
    </source>
</evidence>